<gene>
    <name evidence="1" type="ORF">H1191_04000</name>
</gene>
<sequence length="410" mass="47849">MRDPLYLNQERKLRLLLKKAQNRSPFYQKRLAELNTETFLLQDLDSIPLLEKKDLIGKEKELLPLNYPHQQLHMELTSGSTGRPLICYKSNQELLLKQKDLWKLRMEYGDISSKDRYGMFYAFTEDTFNTKPINRVGNILYLSMLNMSAKTLYKYYHALMKFQPSWFLSPPSAMALFATYLLETGLEPKAIGLRYIELTGELLFDHQLRVIEEAFGKIVHNHYGCREFWCLGMTCKVGNLHINVDRFIFEVINIDKAGIGELVVTDLNNTTWPLIRYHLGDLVHQELTTCSCGKPLPVLKVTGGRTQEYVRIGEWVSNPILFHYCVMKLNHMEGDCIRQFRIIQVKEAVFDIFLVPGTCFNKSKEDLFVQEILQKLPKNAQINIRLVHTIEFTTHKFTYFVPYKQGNESK</sequence>
<reference evidence="1 2" key="1">
    <citation type="submission" date="2020-07" db="EMBL/GenBank/DDBJ databases">
        <authorList>
            <person name="Feng H."/>
        </authorList>
    </citation>
    <scope>NUCLEOTIDE SEQUENCE [LARGE SCALE GENOMIC DNA]</scope>
    <source>
        <strain evidence="2">s-10</strain>
    </source>
</reference>
<keyword evidence="1" id="KW-0436">Ligase</keyword>
<dbReference type="Proteomes" id="UP000535491">
    <property type="component" value="Unassembled WGS sequence"/>
</dbReference>
<dbReference type="RefSeq" id="WP_181750695.1">
    <property type="nucleotide sequence ID" value="NZ_JACEIQ010000002.1"/>
</dbReference>
<proteinExistence type="predicted"/>
<protein>
    <submittedName>
        <fullName evidence="1">Phenylacetate--CoA ligase family protein</fullName>
    </submittedName>
</protein>
<dbReference type="EMBL" id="JACEIQ010000002">
    <property type="protein sequence ID" value="MBA4493466.1"/>
    <property type="molecule type" value="Genomic_DNA"/>
</dbReference>
<name>A0A7W1WPD9_9BACL</name>
<keyword evidence="2" id="KW-1185">Reference proteome</keyword>
<dbReference type="AlphaFoldDB" id="A0A7W1WPD9"/>
<dbReference type="PANTHER" id="PTHR36932">
    <property type="entry name" value="CAPSULAR POLYSACCHARIDE BIOSYNTHESIS PROTEIN"/>
    <property type="match status" value="1"/>
</dbReference>
<organism evidence="1 2">
    <name type="scientific">Paenactinomyces guangxiensis</name>
    <dbReference type="NCBI Taxonomy" id="1490290"/>
    <lineage>
        <taxon>Bacteria</taxon>
        <taxon>Bacillati</taxon>
        <taxon>Bacillota</taxon>
        <taxon>Bacilli</taxon>
        <taxon>Bacillales</taxon>
        <taxon>Thermoactinomycetaceae</taxon>
        <taxon>Paenactinomyces</taxon>
    </lineage>
</organism>
<dbReference type="InterPro" id="IPR042099">
    <property type="entry name" value="ANL_N_sf"/>
</dbReference>
<dbReference type="SUPFAM" id="SSF56801">
    <property type="entry name" value="Acetyl-CoA synthetase-like"/>
    <property type="match status" value="1"/>
</dbReference>
<dbReference type="PANTHER" id="PTHR36932:SF1">
    <property type="entry name" value="CAPSULAR POLYSACCHARIDE BIOSYNTHESIS PROTEIN"/>
    <property type="match status" value="1"/>
</dbReference>
<dbReference type="InterPro" id="IPR053158">
    <property type="entry name" value="CapK_Type1_Caps_Biosynth"/>
</dbReference>
<accession>A0A7W1WPD9</accession>
<dbReference type="GO" id="GO:0016874">
    <property type="term" value="F:ligase activity"/>
    <property type="evidence" value="ECO:0007669"/>
    <property type="project" value="UniProtKB-KW"/>
</dbReference>
<dbReference type="Gene3D" id="3.40.50.12780">
    <property type="entry name" value="N-terminal domain of ligase-like"/>
    <property type="match status" value="1"/>
</dbReference>
<evidence type="ECO:0000313" key="1">
    <source>
        <dbReference type="EMBL" id="MBA4493466.1"/>
    </source>
</evidence>
<comment type="caution">
    <text evidence="1">The sequence shown here is derived from an EMBL/GenBank/DDBJ whole genome shotgun (WGS) entry which is preliminary data.</text>
</comment>
<evidence type="ECO:0000313" key="2">
    <source>
        <dbReference type="Proteomes" id="UP000535491"/>
    </source>
</evidence>